<proteinExistence type="predicted"/>
<dbReference type="InterPro" id="IPR050194">
    <property type="entry name" value="Glycosyltransferase_grp1"/>
</dbReference>
<protein>
    <submittedName>
        <fullName evidence="3">LPS biosynthesis protein RfbU</fullName>
    </submittedName>
</protein>
<evidence type="ECO:0000313" key="3">
    <source>
        <dbReference type="EMBL" id="GGG13078.1"/>
    </source>
</evidence>
<dbReference type="EMBL" id="BMJT01000001">
    <property type="protein sequence ID" value="GGG13078.1"/>
    <property type="molecule type" value="Genomic_DNA"/>
</dbReference>
<evidence type="ECO:0000259" key="1">
    <source>
        <dbReference type="Pfam" id="PF00534"/>
    </source>
</evidence>
<comment type="caution">
    <text evidence="3">The sequence shown here is derived from an EMBL/GenBank/DDBJ whole genome shotgun (WGS) entry which is preliminary data.</text>
</comment>
<evidence type="ECO:0000313" key="4">
    <source>
        <dbReference type="Proteomes" id="UP000616608"/>
    </source>
</evidence>
<name>A0A917D6X2_9BACI</name>
<dbReference type="InterPro" id="IPR001296">
    <property type="entry name" value="Glyco_trans_1"/>
</dbReference>
<dbReference type="Pfam" id="PF00534">
    <property type="entry name" value="Glycos_transf_1"/>
    <property type="match status" value="1"/>
</dbReference>
<dbReference type="Gene3D" id="3.40.50.2000">
    <property type="entry name" value="Glycogen Phosphorylase B"/>
    <property type="match status" value="2"/>
</dbReference>
<keyword evidence="4" id="KW-1185">Reference proteome</keyword>
<dbReference type="InterPro" id="IPR028098">
    <property type="entry name" value="Glyco_trans_4-like_N"/>
</dbReference>
<dbReference type="SUPFAM" id="SSF53756">
    <property type="entry name" value="UDP-Glycosyltransferase/glycogen phosphorylase"/>
    <property type="match status" value="1"/>
</dbReference>
<dbReference type="RefSeq" id="WP_188613357.1">
    <property type="nucleotide sequence ID" value="NZ_BMJT01000001.1"/>
</dbReference>
<reference evidence="3" key="1">
    <citation type="journal article" date="2014" name="Int. J. Syst. Evol. Microbiol.">
        <title>Complete genome sequence of Corynebacterium casei LMG S-19264T (=DSM 44701T), isolated from a smear-ripened cheese.</title>
        <authorList>
            <consortium name="US DOE Joint Genome Institute (JGI-PGF)"/>
            <person name="Walter F."/>
            <person name="Albersmeier A."/>
            <person name="Kalinowski J."/>
            <person name="Ruckert C."/>
        </authorList>
    </citation>
    <scope>NUCLEOTIDE SEQUENCE</scope>
    <source>
        <strain evidence="3">CGMCC 1.15760</strain>
    </source>
</reference>
<dbReference type="AlphaFoldDB" id="A0A917D6X2"/>
<dbReference type="Proteomes" id="UP000616608">
    <property type="component" value="Unassembled WGS sequence"/>
</dbReference>
<dbReference type="PANTHER" id="PTHR45947">
    <property type="entry name" value="SULFOQUINOVOSYL TRANSFERASE SQD2"/>
    <property type="match status" value="1"/>
</dbReference>
<gene>
    <name evidence="3" type="ORF">GCM10007425_04210</name>
</gene>
<organism evidence="3 4">
    <name type="scientific">Lysinibacillus alkalisoli</name>
    <dbReference type="NCBI Taxonomy" id="1911548"/>
    <lineage>
        <taxon>Bacteria</taxon>
        <taxon>Bacillati</taxon>
        <taxon>Bacillota</taxon>
        <taxon>Bacilli</taxon>
        <taxon>Bacillales</taxon>
        <taxon>Bacillaceae</taxon>
        <taxon>Lysinibacillus</taxon>
    </lineage>
</organism>
<dbReference type="PANTHER" id="PTHR45947:SF15">
    <property type="entry name" value="TEICHURONIC ACID BIOSYNTHESIS GLYCOSYLTRANSFERASE TUAC-RELATED"/>
    <property type="match status" value="1"/>
</dbReference>
<evidence type="ECO:0000259" key="2">
    <source>
        <dbReference type="Pfam" id="PF13439"/>
    </source>
</evidence>
<feature type="domain" description="Glycosyltransferase subfamily 4-like N-terminal" evidence="2">
    <location>
        <begin position="22"/>
        <end position="163"/>
    </location>
</feature>
<dbReference type="Pfam" id="PF13439">
    <property type="entry name" value="Glyco_transf_4"/>
    <property type="match status" value="1"/>
</dbReference>
<sequence>MKKILIISNMYPTDNHLSFGIFVKNQVRALEEAGMNVVIAVNDDPTTGKWPVIKKYMKWGLKTLTTAFRQRKQISVTHAHYAFPSGMLALIVKRLFGIPYVVTAHGGDIERMAKKSTRLHNWTETILKNSEHVIAVGPVLAEQIEHDFSIPKEKISVLSMGVNRRIFYPIDKNIAREQVHLAQDAFHFLFVGNVIEQKGVEELVQAFQMVKTSCEKPVKLTIIGARRDEGFQKKLQPFIDEDVQFIDPLAQQELVKWFQAADVFVLPSHLEGFGLVALEALAAGTPVIATQVGGLVSLLNNGAGHLVPPHHASELAQEMKRATTRVADDYYHVSAVNAVLEQHDEKNITAQLQQIYEVAAKGGRRV</sequence>
<accession>A0A917D6X2</accession>
<feature type="domain" description="Glycosyl transferase family 1" evidence="1">
    <location>
        <begin position="172"/>
        <end position="322"/>
    </location>
</feature>
<reference evidence="3" key="2">
    <citation type="submission" date="2020-09" db="EMBL/GenBank/DDBJ databases">
        <authorList>
            <person name="Sun Q."/>
            <person name="Zhou Y."/>
        </authorList>
    </citation>
    <scope>NUCLEOTIDE SEQUENCE</scope>
    <source>
        <strain evidence="3">CGMCC 1.15760</strain>
    </source>
</reference>
<dbReference type="GO" id="GO:0016757">
    <property type="term" value="F:glycosyltransferase activity"/>
    <property type="evidence" value="ECO:0007669"/>
    <property type="project" value="InterPro"/>
</dbReference>